<accession>A0ACB9J021</accession>
<reference evidence="1 2" key="2">
    <citation type="journal article" date="2022" name="Mol. Ecol. Resour.">
        <title>The genomes of chicory, endive, great burdock and yacon provide insights into Asteraceae paleo-polyploidization history and plant inulin production.</title>
        <authorList>
            <person name="Fan W."/>
            <person name="Wang S."/>
            <person name="Wang H."/>
            <person name="Wang A."/>
            <person name="Jiang F."/>
            <person name="Liu H."/>
            <person name="Zhao H."/>
            <person name="Xu D."/>
            <person name="Zhang Y."/>
        </authorList>
    </citation>
    <scope>NUCLEOTIDE SEQUENCE [LARGE SCALE GENOMIC DNA]</scope>
    <source>
        <strain evidence="2">cv. Yunnan</strain>
        <tissue evidence="1">Leaves</tissue>
    </source>
</reference>
<keyword evidence="2" id="KW-1185">Reference proteome</keyword>
<dbReference type="EMBL" id="CM042023">
    <property type="protein sequence ID" value="KAI3813864.1"/>
    <property type="molecule type" value="Genomic_DNA"/>
</dbReference>
<comment type="caution">
    <text evidence="1">The sequence shown here is derived from an EMBL/GenBank/DDBJ whole genome shotgun (WGS) entry which is preliminary data.</text>
</comment>
<evidence type="ECO:0000313" key="2">
    <source>
        <dbReference type="Proteomes" id="UP001056120"/>
    </source>
</evidence>
<organism evidence="1 2">
    <name type="scientific">Smallanthus sonchifolius</name>
    <dbReference type="NCBI Taxonomy" id="185202"/>
    <lineage>
        <taxon>Eukaryota</taxon>
        <taxon>Viridiplantae</taxon>
        <taxon>Streptophyta</taxon>
        <taxon>Embryophyta</taxon>
        <taxon>Tracheophyta</taxon>
        <taxon>Spermatophyta</taxon>
        <taxon>Magnoliopsida</taxon>
        <taxon>eudicotyledons</taxon>
        <taxon>Gunneridae</taxon>
        <taxon>Pentapetalae</taxon>
        <taxon>asterids</taxon>
        <taxon>campanulids</taxon>
        <taxon>Asterales</taxon>
        <taxon>Asteraceae</taxon>
        <taxon>Asteroideae</taxon>
        <taxon>Heliantheae alliance</taxon>
        <taxon>Millerieae</taxon>
        <taxon>Smallanthus</taxon>
    </lineage>
</organism>
<evidence type="ECO:0000313" key="1">
    <source>
        <dbReference type="EMBL" id="KAI3813864.1"/>
    </source>
</evidence>
<proteinExistence type="predicted"/>
<name>A0ACB9J021_9ASTR</name>
<dbReference type="Proteomes" id="UP001056120">
    <property type="component" value="Linkage Group LG06"/>
</dbReference>
<reference evidence="2" key="1">
    <citation type="journal article" date="2022" name="Mol. Ecol. Resour.">
        <title>The genomes of chicory, endive, great burdock and yacon provide insights into Asteraceae palaeo-polyploidization history and plant inulin production.</title>
        <authorList>
            <person name="Fan W."/>
            <person name="Wang S."/>
            <person name="Wang H."/>
            <person name="Wang A."/>
            <person name="Jiang F."/>
            <person name="Liu H."/>
            <person name="Zhao H."/>
            <person name="Xu D."/>
            <person name="Zhang Y."/>
        </authorList>
    </citation>
    <scope>NUCLEOTIDE SEQUENCE [LARGE SCALE GENOMIC DNA]</scope>
    <source>
        <strain evidence="2">cv. Yunnan</strain>
    </source>
</reference>
<gene>
    <name evidence="1" type="ORF">L1987_18599</name>
</gene>
<sequence length="114" mass="13251">MAGDRREDVPNFRRGGEHQKPLEVTPISMVQGELTNQVTDEEGEIRADDKELIRVYDPMTLINFSEHDLLILHDKTLMYQDAWGRQLARQFEKIVRVCVKHGIHTGSLLPNKWK</sequence>
<protein>
    <submittedName>
        <fullName evidence="1">Uncharacterized protein</fullName>
    </submittedName>
</protein>